<dbReference type="AlphaFoldDB" id="A0AA35SJ57"/>
<evidence type="ECO:0000256" key="10">
    <source>
        <dbReference type="ARBA" id="ARBA00023306"/>
    </source>
</evidence>
<dbReference type="PANTHER" id="PTHR13108">
    <property type="entry name" value="CONDENSIN COMPLEX SUBUNIT 2"/>
    <property type="match status" value="1"/>
</dbReference>
<keyword evidence="10" id="KW-0131">Cell cycle</keyword>
<dbReference type="EMBL" id="CASHTH010002448">
    <property type="protein sequence ID" value="CAI8029942.1"/>
    <property type="molecule type" value="Genomic_DNA"/>
</dbReference>
<evidence type="ECO:0000256" key="1">
    <source>
        <dbReference type="ARBA" id="ARBA00004286"/>
    </source>
</evidence>
<keyword evidence="7" id="KW-0132">Cell division</keyword>
<dbReference type="Pfam" id="PF05786">
    <property type="entry name" value="Cnd2"/>
    <property type="match status" value="1"/>
</dbReference>
<evidence type="ECO:0000256" key="9">
    <source>
        <dbReference type="ARBA" id="ARBA00023067"/>
    </source>
</evidence>
<evidence type="ECO:0000313" key="11">
    <source>
        <dbReference type="EMBL" id="CAI8029942.1"/>
    </source>
</evidence>
<evidence type="ECO:0000256" key="6">
    <source>
        <dbReference type="ARBA" id="ARBA00022490"/>
    </source>
</evidence>
<evidence type="ECO:0000256" key="3">
    <source>
        <dbReference type="ARBA" id="ARBA00009471"/>
    </source>
</evidence>
<keyword evidence="5" id="KW-0158">Chromosome</keyword>
<dbReference type="GO" id="GO:0000796">
    <property type="term" value="C:condensin complex"/>
    <property type="evidence" value="ECO:0007669"/>
    <property type="project" value="InterPro"/>
</dbReference>
<keyword evidence="6" id="KW-0963">Cytoplasm</keyword>
<evidence type="ECO:0000256" key="8">
    <source>
        <dbReference type="ARBA" id="ARBA00022776"/>
    </source>
</evidence>
<comment type="similarity">
    <text evidence="3">Belongs to the CND2 (condensin subunit 2) family.</text>
</comment>
<dbReference type="GO" id="GO:0003682">
    <property type="term" value="F:chromatin binding"/>
    <property type="evidence" value="ECO:0007669"/>
    <property type="project" value="TreeGrafter"/>
</dbReference>
<dbReference type="GO" id="GO:0051301">
    <property type="term" value="P:cell division"/>
    <property type="evidence" value="ECO:0007669"/>
    <property type="project" value="UniProtKB-KW"/>
</dbReference>
<sequence>MSESWKKCAPRRVWRTVSPRGKTPGGVAFVNNDVEELRQRRIEAHLRGVMSPSGRPAAFESARGGVSVLSNAQIAEHYADCIKLSTENKINARNAFGLHLIDYMLQMLMQYGELENFQVAGCTLDAGAKIYASRVDSMYSEAYKILGGILVNETNDKDQPENPVHHMKEQSRKEVCFLVSLCVLNDAD</sequence>
<evidence type="ECO:0000313" key="12">
    <source>
        <dbReference type="Proteomes" id="UP001174909"/>
    </source>
</evidence>
<dbReference type="PANTHER" id="PTHR13108:SF9">
    <property type="entry name" value="CONDENSIN COMPLEX SUBUNIT 2"/>
    <property type="match status" value="1"/>
</dbReference>
<organism evidence="11 12">
    <name type="scientific">Geodia barretti</name>
    <name type="common">Barrett's horny sponge</name>
    <dbReference type="NCBI Taxonomy" id="519541"/>
    <lineage>
        <taxon>Eukaryota</taxon>
        <taxon>Metazoa</taxon>
        <taxon>Porifera</taxon>
        <taxon>Demospongiae</taxon>
        <taxon>Heteroscleromorpha</taxon>
        <taxon>Tetractinellida</taxon>
        <taxon>Astrophorina</taxon>
        <taxon>Geodiidae</taxon>
        <taxon>Geodia</taxon>
    </lineage>
</organism>
<name>A0AA35SJ57_GEOBA</name>
<evidence type="ECO:0000256" key="7">
    <source>
        <dbReference type="ARBA" id="ARBA00022618"/>
    </source>
</evidence>
<keyword evidence="12" id="KW-1185">Reference proteome</keyword>
<keyword evidence="8" id="KW-0498">Mitosis</keyword>
<comment type="caution">
    <text evidence="11">The sequence shown here is derived from an EMBL/GenBank/DDBJ whole genome shotgun (WGS) entry which is preliminary data.</text>
</comment>
<dbReference type="GO" id="GO:0007076">
    <property type="term" value="P:mitotic chromosome condensation"/>
    <property type="evidence" value="ECO:0007669"/>
    <property type="project" value="InterPro"/>
</dbReference>
<evidence type="ECO:0000256" key="2">
    <source>
        <dbReference type="ARBA" id="ARBA00004496"/>
    </source>
</evidence>
<dbReference type="GO" id="GO:0005737">
    <property type="term" value="C:cytoplasm"/>
    <property type="evidence" value="ECO:0007669"/>
    <property type="project" value="UniProtKB-SubCell"/>
</dbReference>
<dbReference type="Proteomes" id="UP001174909">
    <property type="component" value="Unassembled WGS sequence"/>
</dbReference>
<reference evidence="11" key="1">
    <citation type="submission" date="2023-03" db="EMBL/GenBank/DDBJ databases">
        <authorList>
            <person name="Steffen K."/>
            <person name="Cardenas P."/>
        </authorList>
    </citation>
    <scope>NUCLEOTIDE SEQUENCE</scope>
</reference>
<evidence type="ECO:0000256" key="4">
    <source>
        <dbReference type="ARBA" id="ARBA00016065"/>
    </source>
</evidence>
<accession>A0AA35SJ57</accession>
<dbReference type="InterPro" id="IPR022816">
    <property type="entry name" value="Condensin_barren_su2"/>
</dbReference>
<gene>
    <name evidence="11" type="ORF">GBAR_LOCUS16994</name>
</gene>
<keyword evidence="9" id="KW-0226">DNA condensation</keyword>
<protein>
    <recommendedName>
        <fullName evidence="4">Condensin complex subunit 2</fullName>
    </recommendedName>
</protein>
<comment type="subcellular location">
    <subcellularLocation>
        <location evidence="1">Chromosome</location>
    </subcellularLocation>
    <subcellularLocation>
        <location evidence="2">Cytoplasm</location>
    </subcellularLocation>
</comment>
<evidence type="ECO:0000256" key="5">
    <source>
        <dbReference type="ARBA" id="ARBA00022454"/>
    </source>
</evidence>
<proteinExistence type="inferred from homology"/>